<reference evidence="2" key="1">
    <citation type="journal article" date="2017" name="Cell">
        <title>Insights into land plant evolution garnered from the Marchantia polymorpha genome.</title>
        <authorList>
            <person name="Bowman J.L."/>
            <person name="Kohchi T."/>
            <person name="Yamato K.T."/>
            <person name="Jenkins J."/>
            <person name="Shu S."/>
            <person name="Ishizaki K."/>
            <person name="Yamaoka S."/>
            <person name="Nishihama R."/>
            <person name="Nakamura Y."/>
            <person name="Berger F."/>
            <person name="Adam C."/>
            <person name="Aki S.S."/>
            <person name="Althoff F."/>
            <person name="Araki T."/>
            <person name="Arteaga-Vazquez M.A."/>
            <person name="Balasubrmanian S."/>
            <person name="Barry K."/>
            <person name="Bauer D."/>
            <person name="Boehm C.R."/>
            <person name="Briginshaw L."/>
            <person name="Caballero-Perez J."/>
            <person name="Catarino B."/>
            <person name="Chen F."/>
            <person name="Chiyoda S."/>
            <person name="Chovatia M."/>
            <person name="Davies K.M."/>
            <person name="Delmans M."/>
            <person name="Demura T."/>
            <person name="Dierschke T."/>
            <person name="Dolan L."/>
            <person name="Dorantes-Acosta A.E."/>
            <person name="Eklund D.M."/>
            <person name="Florent S.N."/>
            <person name="Flores-Sandoval E."/>
            <person name="Fujiyama A."/>
            <person name="Fukuzawa H."/>
            <person name="Galik B."/>
            <person name="Grimanelli D."/>
            <person name="Grimwood J."/>
            <person name="Grossniklaus U."/>
            <person name="Hamada T."/>
            <person name="Haseloff J."/>
            <person name="Hetherington A.J."/>
            <person name="Higo A."/>
            <person name="Hirakawa Y."/>
            <person name="Hundley H.N."/>
            <person name="Ikeda Y."/>
            <person name="Inoue K."/>
            <person name="Inoue S.I."/>
            <person name="Ishida S."/>
            <person name="Jia Q."/>
            <person name="Kakita M."/>
            <person name="Kanazawa T."/>
            <person name="Kawai Y."/>
            <person name="Kawashima T."/>
            <person name="Kennedy M."/>
            <person name="Kinose K."/>
            <person name="Kinoshita T."/>
            <person name="Kohara Y."/>
            <person name="Koide E."/>
            <person name="Komatsu K."/>
            <person name="Kopischke S."/>
            <person name="Kubo M."/>
            <person name="Kyozuka J."/>
            <person name="Lagercrantz U."/>
            <person name="Lin S.S."/>
            <person name="Lindquist E."/>
            <person name="Lipzen A.M."/>
            <person name="Lu C.W."/>
            <person name="De Luna E."/>
            <person name="Martienssen R.A."/>
            <person name="Minamino N."/>
            <person name="Mizutani M."/>
            <person name="Mizutani M."/>
            <person name="Mochizuki N."/>
            <person name="Monte I."/>
            <person name="Mosher R."/>
            <person name="Nagasaki H."/>
            <person name="Nakagami H."/>
            <person name="Naramoto S."/>
            <person name="Nishitani K."/>
            <person name="Ohtani M."/>
            <person name="Okamoto T."/>
            <person name="Okumura M."/>
            <person name="Phillips J."/>
            <person name="Pollak B."/>
            <person name="Reinders A."/>
            <person name="Rovekamp M."/>
            <person name="Sano R."/>
            <person name="Sawa S."/>
            <person name="Schmid M.W."/>
            <person name="Shirakawa M."/>
            <person name="Solano R."/>
            <person name="Spunde A."/>
            <person name="Suetsugu N."/>
            <person name="Sugano S."/>
            <person name="Sugiyama A."/>
            <person name="Sun R."/>
            <person name="Suzuki Y."/>
            <person name="Takenaka M."/>
            <person name="Takezawa D."/>
            <person name="Tomogane H."/>
            <person name="Tsuzuki M."/>
            <person name="Ueda T."/>
            <person name="Umeda M."/>
            <person name="Ward J.M."/>
            <person name="Watanabe Y."/>
            <person name="Yazaki K."/>
            <person name="Yokoyama R."/>
            <person name="Yoshitake Y."/>
            <person name="Yotsui I."/>
            <person name="Zachgo S."/>
            <person name="Schmutz J."/>
        </authorList>
    </citation>
    <scope>NUCLEOTIDE SEQUENCE [LARGE SCALE GENOMIC DNA]</scope>
    <source>
        <strain evidence="2">Tak-1</strain>
    </source>
</reference>
<keyword evidence="2" id="KW-1185">Reference proteome</keyword>
<protein>
    <submittedName>
        <fullName evidence="1">Uncharacterized protein</fullName>
    </submittedName>
</protein>
<dbReference type="Proteomes" id="UP000244005">
    <property type="component" value="Unassembled WGS sequence"/>
</dbReference>
<organism evidence="1 2">
    <name type="scientific">Marchantia polymorpha</name>
    <name type="common">Common liverwort</name>
    <name type="synonym">Marchantia aquatica</name>
    <dbReference type="NCBI Taxonomy" id="3197"/>
    <lineage>
        <taxon>Eukaryota</taxon>
        <taxon>Viridiplantae</taxon>
        <taxon>Streptophyta</taxon>
        <taxon>Embryophyta</taxon>
        <taxon>Marchantiophyta</taxon>
        <taxon>Marchantiopsida</taxon>
        <taxon>Marchantiidae</taxon>
        <taxon>Marchantiales</taxon>
        <taxon>Marchantiaceae</taxon>
        <taxon>Marchantia</taxon>
    </lineage>
</organism>
<dbReference type="Gramene" id="Mp7g01500.1">
    <property type="protein sequence ID" value="Mp7g01500.1.cds1"/>
    <property type="gene ID" value="Mp7g01500"/>
</dbReference>
<dbReference type="AlphaFoldDB" id="A0A2R6WEV5"/>
<name>A0A2R6WEV5_MARPO</name>
<proteinExistence type="predicted"/>
<evidence type="ECO:0000313" key="2">
    <source>
        <dbReference type="Proteomes" id="UP000244005"/>
    </source>
</evidence>
<sequence length="77" mass="8812">MILSTFIFGIFSNIRIYISLVVGELKSNSFDGRGSEYYDEALAPSIAFMSKFHALILLRMHPRGCWTTSSDFERLDK</sequence>
<evidence type="ECO:0000313" key="1">
    <source>
        <dbReference type="EMBL" id="PTQ32388.1"/>
    </source>
</evidence>
<dbReference type="EMBL" id="KZ772771">
    <property type="protein sequence ID" value="PTQ32388.1"/>
    <property type="molecule type" value="Genomic_DNA"/>
</dbReference>
<gene>
    <name evidence="1" type="ORF">MARPO_0099s0025</name>
</gene>
<accession>A0A2R6WEV5</accession>